<gene>
    <name evidence="5" type="ORF">DCS_02071</name>
</gene>
<dbReference type="PROSITE" id="PS00194">
    <property type="entry name" value="THIOREDOXIN_1"/>
    <property type="match status" value="1"/>
</dbReference>
<evidence type="ECO:0000313" key="6">
    <source>
        <dbReference type="Proteomes" id="UP000076580"/>
    </source>
</evidence>
<dbReference type="PANTHER" id="PTHR46115">
    <property type="entry name" value="THIOREDOXIN-LIKE PROTEIN 1"/>
    <property type="match status" value="1"/>
</dbReference>
<dbReference type="CDD" id="cd02947">
    <property type="entry name" value="TRX_family"/>
    <property type="match status" value="1"/>
</dbReference>
<evidence type="ECO:0000256" key="1">
    <source>
        <dbReference type="ARBA" id="ARBA00008987"/>
    </source>
</evidence>
<dbReference type="STRING" id="98403.A0A151GV38"/>
<dbReference type="InterPro" id="IPR036249">
    <property type="entry name" value="Thioredoxin-like_sf"/>
</dbReference>
<keyword evidence="3" id="KW-0812">Transmembrane</keyword>
<dbReference type="EMBL" id="LAYC01000001">
    <property type="protein sequence ID" value="KYK60931.1"/>
    <property type="molecule type" value="Genomic_DNA"/>
</dbReference>
<keyword evidence="3" id="KW-1133">Transmembrane helix</keyword>
<dbReference type="GeneID" id="63714714"/>
<dbReference type="OrthoDB" id="2121326at2759"/>
<keyword evidence="2" id="KW-1015">Disulfide bond</keyword>
<comment type="similarity">
    <text evidence="1">Belongs to the thioredoxin family.</text>
</comment>
<evidence type="ECO:0000256" key="3">
    <source>
        <dbReference type="SAM" id="Phobius"/>
    </source>
</evidence>
<feature type="transmembrane region" description="Helical" evidence="3">
    <location>
        <begin position="148"/>
        <end position="167"/>
    </location>
</feature>
<dbReference type="Gene3D" id="3.40.30.10">
    <property type="entry name" value="Glutaredoxin"/>
    <property type="match status" value="1"/>
</dbReference>
<feature type="domain" description="Thioredoxin" evidence="4">
    <location>
        <begin position="1"/>
        <end position="109"/>
    </location>
</feature>
<sequence>MSGPVNIGSTGEWQSLLAGNSVVVADFYADWCGPCKMIAPHFEKLAKDHSSPKKVAFAKVNVDTQSAVAQTNAVSAMPTFKIFHKGNCVDTIKGANPSALSEAVSKAVKLAGAAGGGSAEGFKSAGRTLGDGKAPSARKAKAGAGFEWMSFTSLLNMLINFVGLYLVSLFSTDGRKAAEDSYFNVNKVVSTSKKPSAGNSNRVTIPKSAVKTLADLAAK</sequence>
<comment type="caution">
    <text evidence="5">The sequence shown here is derived from an EMBL/GenBank/DDBJ whole genome shotgun (WGS) entry which is preliminary data.</text>
</comment>
<dbReference type="PRINTS" id="PR00421">
    <property type="entry name" value="THIOREDOXIN"/>
</dbReference>
<dbReference type="AlphaFoldDB" id="A0A151GV38"/>
<dbReference type="InterPro" id="IPR017937">
    <property type="entry name" value="Thioredoxin_CS"/>
</dbReference>
<dbReference type="PROSITE" id="PS51352">
    <property type="entry name" value="THIOREDOXIN_2"/>
    <property type="match status" value="1"/>
</dbReference>
<protein>
    <submittedName>
        <fullName evidence="5">Thioredoxin</fullName>
    </submittedName>
</protein>
<evidence type="ECO:0000256" key="2">
    <source>
        <dbReference type="ARBA" id="ARBA00023157"/>
    </source>
</evidence>
<dbReference type="Proteomes" id="UP000076580">
    <property type="component" value="Chromosome 01"/>
</dbReference>
<dbReference type="SUPFAM" id="SSF52833">
    <property type="entry name" value="Thioredoxin-like"/>
    <property type="match status" value="1"/>
</dbReference>
<reference evidence="5 6" key="1">
    <citation type="journal article" date="2016" name="Sci. Rep.">
        <title>Insights into Adaptations to a Near-Obligate Nematode Endoparasitic Lifestyle from the Finished Genome of Drechmeria coniospora.</title>
        <authorList>
            <person name="Zhang L."/>
            <person name="Zhou Z."/>
            <person name="Guo Q."/>
            <person name="Fokkens L."/>
            <person name="Miskei M."/>
            <person name="Pocsi I."/>
            <person name="Zhang W."/>
            <person name="Chen M."/>
            <person name="Wang L."/>
            <person name="Sun Y."/>
            <person name="Donzelli B.G."/>
            <person name="Gibson D.M."/>
            <person name="Nelson D.R."/>
            <person name="Luo J.G."/>
            <person name="Rep M."/>
            <person name="Liu H."/>
            <person name="Yang S."/>
            <person name="Wang J."/>
            <person name="Krasnoff S.B."/>
            <person name="Xu Y."/>
            <person name="Molnar I."/>
            <person name="Lin M."/>
        </authorList>
    </citation>
    <scope>NUCLEOTIDE SEQUENCE [LARGE SCALE GENOMIC DNA]</scope>
    <source>
        <strain evidence="5 6">ARSEF 6962</strain>
    </source>
</reference>
<accession>A0A151GV38</accession>
<dbReference type="RefSeq" id="XP_040660283.1">
    <property type="nucleotide sequence ID" value="XM_040799400.1"/>
</dbReference>
<evidence type="ECO:0000259" key="4">
    <source>
        <dbReference type="PROSITE" id="PS51352"/>
    </source>
</evidence>
<name>A0A151GV38_DRECN</name>
<proteinExistence type="inferred from homology"/>
<evidence type="ECO:0000313" key="5">
    <source>
        <dbReference type="EMBL" id="KYK60931.1"/>
    </source>
</evidence>
<dbReference type="Pfam" id="PF00085">
    <property type="entry name" value="Thioredoxin"/>
    <property type="match status" value="1"/>
</dbReference>
<keyword evidence="6" id="KW-1185">Reference proteome</keyword>
<keyword evidence="3" id="KW-0472">Membrane</keyword>
<organism evidence="5 6">
    <name type="scientific">Drechmeria coniospora</name>
    <name type="common">Nematophagous fungus</name>
    <name type="synonym">Meria coniospora</name>
    <dbReference type="NCBI Taxonomy" id="98403"/>
    <lineage>
        <taxon>Eukaryota</taxon>
        <taxon>Fungi</taxon>
        <taxon>Dikarya</taxon>
        <taxon>Ascomycota</taxon>
        <taxon>Pezizomycotina</taxon>
        <taxon>Sordariomycetes</taxon>
        <taxon>Hypocreomycetidae</taxon>
        <taxon>Hypocreales</taxon>
        <taxon>Ophiocordycipitaceae</taxon>
        <taxon>Drechmeria</taxon>
    </lineage>
</organism>
<dbReference type="InParanoid" id="A0A151GV38"/>
<dbReference type="InterPro" id="IPR013766">
    <property type="entry name" value="Thioredoxin_domain"/>
</dbReference>